<evidence type="ECO:0000256" key="5">
    <source>
        <dbReference type="ARBA" id="ARBA00023180"/>
    </source>
</evidence>
<dbReference type="FunFam" id="2.10.25.10:FF:000122">
    <property type="entry name" value="Protein crumbs homolog 2"/>
    <property type="match status" value="1"/>
</dbReference>
<evidence type="ECO:0000313" key="9">
    <source>
        <dbReference type="Proteomes" id="UP000054359"/>
    </source>
</evidence>
<dbReference type="InterPro" id="IPR013320">
    <property type="entry name" value="ConA-like_dom_sf"/>
</dbReference>
<dbReference type="OrthoDB" id="6130531at2759"/>
<accession>A0A087U336</accession>
<comment type="caution">
    <text evidence="6">Lacks conserved residue(s) required for the propagation of feature annotation.</text>
</comment>
<feature type="domain" description="EGF-like" evidence="7">
    <location>
        <begin position="83"/>
        <end position="116"/>
    </location>
</feature>
<dbReference type="SUPFAM" id="SSF57196">
    <property type="entry name" value="EGF/Laminin"/>
    <property type="match status" value="1"/>
</dbReference>
<reference evidence="8 9" key="1">
    <citation type="submission" date="2013-11" db="EMBL/GenBank/DDBJ databases">
        <title>Genome sequencing of Stegodyphus mimosarum.</title>
        <authorList>
            <person name="Bechsgaard J."/>
        </authorList>
    </citation>
    <scope>NUCLEOTIDE SEQUENCE [LARGE SCALE GENOMIC DNA]</scope>
</reference>
<dbReference type="CDD" id="cd00054">
    <property type="entry name" value="EGF_CA"/>
    <property type="match status" value="1"/>
</dbReference>
<keyword evidence="1 6" id="KW-0245">EGF-like domain</keyword>
<dbReference type="Pfam" id="PF00008">
    <property type="entry name" value="EGF"/>
    <property type="match status" value="1"/>
</dbReference>
<evidence type="ECO:0000256" key="3">
    <source>
        <dbReference type="ARBA" id="ARBA00022737"/>
    </source>
</evidence>
<organism evidence="8 9">
    <name type="scientific">Stegodyphus mimosarum</name>
    <name type="common">African social velvet spider</name>
    <dbReference type="NCBI Taxonomy" id="407821"/>
    <lineage>
        <taxon>Eukaryota</taxon>
        <taxon>Metazoa</taxon>
        <taxon>Ecdysozoa</taxon>
        <taxon>Arthropoda</taxon>
        <taxon>Chelicerata</taxon>
        <taxon>Arachnida</taxon>
        <taxon>Araneae</taxon>
        <taxon>Araneomorphae</taxon>
        <taxon>Entelegynae</taxon>
        <taxon>Eresoidea</taxon>
        <taxon>Eresidae</taxon>
        <taxon>Stegodyphus</taxon>
    </lineage>
</organism>
<protein>
    <submittedName>
        <fullName evidence="8">Fat-like cadherin-related tumor suppressor-like protein</fullName>
    </submittedName>
</protein>
<dbReference type="AlphaFoldDB" id="A0A087U336"/>
<proteinExistence type="predicted"/>
<dbReference type="STRING" id="407821.A0A087U336"/>
<keyword evidence="5" id="KW-0325">Glycoprotein</keyword>
<feature type="non-terminal residue" evidence="8">
    <location>
        <position position="116"/>
    </location>
</feature>
<dbReference type="SUPFAM" id="SSF49899">
    <property type="entry name" value="Concanavalin A-like lectins/glucanases"/>
    <property type="match status" value="1"/>
</dbReference>
<evidence type="ECO:0000256" key="6">
    <source>
        <dbReference type="PROSITE-ProRule" id="PRU00076"/>
    </source>
</evidence>
<evidence type="ECO:0000256" key="2">
    <source>
        <dbReference type="ARBA" id="ARBA00022729"/>
    </source>
</evidence>
<dbReference type="InterPro" id="IPR000742">
    <property type="entry name" value="EGF"/>
</dbReference>
<dbReference type="Proteomes" id="UP000054359">
    <property type="component" value="Unassembled WGS sequence"/>
</dbReference>
<sequence length="116" mass="12644">MSGNSHGSHEVLNLDGSDIYFGAEVRSNMEILNFEDIRLGFIGCMDDIQIDGVALPLHTNENTVIATLNRYKKIELHCGTLLDLGICSSQPCLNGGTCVETKGAFICHCPPRYQGD</sequence>
<evidence type="ECO:0000256" key="1">
    <source>
        <dbReference type="ARBA" id="ARBA00022536"/>
    </source>
</evidence>
<name>A0A087U336_STEMI</name>
<keyword evidence="2" id="KW-0732">Signal</keyword>
<evidence type="ECO:0000259" key="7">
    <source>
        <dbReference type="PROSITE" id="PS50026"/>
    </source>
</evidence>
<evidence type="ECO:0000256" key="4">
    <source>
        <dbReference type="ARBA" id="ARBA00023157"/>
    </source>
</evidence>
<evidence type="ECO:0000313" key="8">
    <source>
        <dbReference type="EMBL" id="KFM71775.1"/>
    </source>
</evidence>
<dbReference type="Gene3D" id="2.60.120.200">
    <property type="match status" value="1"/>
</dbReference>
<gene>
    <name evidence="8" type="ORF">X975_01962</name>
</gene>
<keyword evidence="3" id="KW-0677">Repeat</keyword>
<dbReference type="PROSITE" id="PS50026">
    <property type="entry name" value="EGF_3"/>
    <property type="match status" value="1"/>
</dbReference>
<dbReference type="EMBL" id="KK117929">
    <property type="protein sequence ID" value="KFM71775.1"/>
    <property type="molecule type" value="Genomic_DNA"/>
</dbReference>
<keyword evidence="4" id="KW-1015">Disulfide bond</keyword>
<keyword evidence="9" id="KW-1185">Reference proteome</keyword>
<dbReference type="Gene3D" id="2.10.25.10">
    <property type="entry name" value="Laminin"/>
    <property type="match status" value="1"/>
</dbReference>